<feature type="compositionally biased region" description="Low complexity" evidence="5">
    <location>
        <begin position="208"/>
        <end position="217"/>
    </location>
</feature>
<comment type="subcellular location">
    <subcellularLocation>
        <location evidence="1">Nucleus</location>
    </subcellularLocation>
</comment>
<dbReference type="SUPFAM" id="SSF57701">
    <property type="entry name" value="Zn2/Cys6 DNA-binding domain"/>
    <property type="match status" value="1"/>
</dbReference>
<dbReference type="PANTHER" id="PTHR46910:SF3">
    <property type="entry name" value="HALOTOLERANCE PROTEIN 9-RELATED"/>
    <property type="match status" value="1"/>
</dbReference>
<dbReference type="Pfam" id="PF00172">
    <property type="entry name" value="Zn_clus"/>
    <property type="match status" value="1"/>
</dbReference>
<dbReference type="GO" id="GO:0000981">
    <property type="term" value="F:DNA-binding transcription factor activity, RNA polymerase II-specific"/>
    <property type="evidence" value="ECO:0007669"/>
    <property type="project" value="InterPro"/>
</dbReference>
<dbReference type="Proteomes" id="UP000076744">
    <property type="component" value="Unassembled WGS sequence"/>
</dbReference>
<dbReference type="InterPro" id="IPR050987">
    <property type="entry name" value="AtrR-like"/>
</dbReference>
<dbReference type="GO" id="GO:0008270">
    <property type="term" value="F:zinc ion binding"/>
    <property type="evidence" value="ECO:0007669"/>
    <property type="project" value="InterPro"/>
</dbReference>
<keyword evidence="4" id="KW-0539">Nucleus</keyword>
<proteinExistence type="predicted"/>
<sequence length="522" mass="53069">MSGHLSDSNTSQPGTGSSYPPAWSFPSSFNPVSVATSIPTTSPTAGRPSLLGGIFSVPPTAGPGRYGGARTGNPYESSLVRRRQMSGPGGHLQTSSSTARDRRAGGDPERKRVVVACLRCRKRKIRCSGDDGAGGPCSNCKNANEPQCLFMRVQAGSVMEMKKREQDKRIAANAATAATASTFTYDLDACRQYQSRGAASVMSSSANTPTSHSTGYTPPTPHTHPGGAFGGPTSSSIMYNWAPSTAAAAPGGGYDTHSASSGSSGGGVAAMGYGMSYHGMPYHGMPSPDASYMGDNDLMDRPNTTSSSMADAGAFALQSMSQGLPTSSPGSYPAHAPHSHSHGPGHGMTPSAAAASSTPRSLHRHNPGPPPTVLGSSRGVPASSVFSGGGSRAQQQYPSPATTPVTSGVSPVWSGYEQAQQQYGPTAAQSMERLPELYSAAAAAAAAAAADGGGRHEEEAQGSSSSDGGQSQQHFGYEYGDGSRGQQTAEGSGGEEQQQHPGRVDMVAGGGGNHAATAPGSY</sequence>
<dbReference type="GeneID" id="30023640"/>
<evidence type="ECO:0000256" key="1">
    <source>
        <dbReference type="ARBA" id="ARBA00004123"/>
    </source>
</evidence>
<evidence type="ECO:0000256" key="4">
    <source>
        <dbReference type="ARBA" id="ARBA00023242"/>
    </source>
</evidence>
<dbReference type="AlphaFoldDB" id="A0A167PMU6"/>
<dbReference type="InterPro" id="IPR036864">
    <property type="entry name" value="Zn2-C6_fun-type_DNA-bd_sf"/>
</dbReference>
<dbReference type="InterPro" id="IPR001138">
    <property type="entry name" value="Zn2Cys6_DnaBD"/>
</dbReference>
<dbReference type="PANTHER" id="PTHR46910">
    <property type="entry name" value="TRANSCRIPTION FACTOR PDR1"/>
    <property type="match status" value="1"/>
</dbReference>
<reference evidence="7 8" key="1">
    <citation type="journal article" date="2016" name="Genome Biol. Evol.">
        <title>Divergent and convergent evolution of fungal pathogenicity.</title>
        <authorList>
            <person name="Shang Y."/>
            <person name="Xiao G."/>
            <person name="Zheng P."/>
            <person name="Cen K."/>
            <person name="Zhan S."/>
            <person name="Wang C."/>
        </authorList>
    </citation>
    <scope>NUCLEOTIDE SEQUENCE [LARGE SCALE GENOMIC DNA]</scope>
    <source>
        <strain evidence="7 8">ARSEF 2679</strain>
    </source>
</reference>
<feature type="region of interest" description="Disordered" evidence="5">
    <location>
        <begin position="320"/>
        <end position="409"/>
    </location>
</feature>
<dbReference type="OrthoDB" id="5394557at2759"/>
<feature type="compositionally biased region" description="Low complexity" evidence="5">
    <location>
        <begin position="327"/>
        <end position="336"/>
    </location>
</feature>
<feature type="domain" description="Zn(2)-C6 fungal-type" evidence="6">
    <location>
        <begin position="116"/>
        <end position="150"/>
    </location>
</feature>
<dbReference type="PROSITE" id="PS00463">
    <property type="entry name" value="ZN2_CY6_FUNGAL_1"/>
    <property type="match status" value="1"/>
</dbReference>
<keyword evidence="3" id="KW-0238">DNA-binding</keyword>
<feature type="region of interest" description="Disordered" evidence="5">
    <location>
        <begin position="449"/>
        <end position="522"/>
    </location>
</feature>
<dbReference type="Gene3D" id="4.10.240.10">
    <property type="entry name" value="Zn(2)-C6 fungal-type DNA-binding domain"/>
    <property type="match status" value="1"/>
</dbReference>
<dbReference type="STRING" id="1081104.A0A167PMU6"/>
<feature type="compositionally biased region" description="Basic and acidic residues" evidence="5">
    <location>
        <begin position="99"/>
        <end position="108"/>
    </location>
</feature>
<accession>A0A167PMU6</accession>
<gene>
    <name evidence="7" type="ORF">ISF_07348</name>
</gene>
<organism evidence="7 8">
    <name type="scientific">Cordyceps fumosorosea (strain ARSEF 2679)</name>
    <name type="common">Isaria fumosorosea</name>
    <dbReference type="NCBI Taxonomy" id="1081104"/>
    <lineage>
        <taxon>Eukaryota</taxon>
        <taxon>Fungi</taxon>
        <taxon>Dikarya</taxon>
        <taxon>Ascomycota</taxon>
        <taxon>Pezizomycotina</taxon>
        <taxon>Sordariomycetes</taxon>
        <taxon>Hypocreomycetidae</taxon>
        <taxon>Hypocreales</taxon>
        <taxon>Cordycipitaceae</taxon>
        <taxon>Cordyceps</taxon>
    </lineage>
</organism>
<dbReference type="GO" id="GO:0003677">
    <property type="term" value="F:DNA binding"/>
    <property type="evidence" value="ECO:0007669"/>
    <property type="project" value="UniProtKB-KW"/>
</dbReference>
<keyword evidence="8" id="KW-1185">Reference proteome</keyword>
<dbReference type="GO" id="GO:0005634">
    <property type="term" value="C:nucleus"/>
    <property type="evidence" value="ECO:0007669"/>
    <property type="project" value="UniProtKB-SubCell"/>
</dbReference>
<feature type="region of interest" description="Disordered" evidence="5">
    <location>
        <begin position="201"/>
        <end position="230"/>
    </location>
</feature>
<feature type="compositionally biased region" description="Polar residues" evidence="5">
    <location>
        <begin position="1"/>
        <end position="18"/>
    </location>
</feature>
<comment type="caution">
    <text evidence="7">The sequence shown here is derived from an EMBL/GenBank/DDBJ whole genome shotgun (WGS) entry which is preliminary data.</text>
</comment>
<dbReference type="PROSITE" id="PS50048">
    <property type="entry name" value="ZN2_CY6_FUNGAL_2"/>
    <property type="match status" value="1"/>
</dbReference>
<evidence type="ECO:0000256" key="5">
    <source>
        <dbReference type="SAM" id="MobiDB-lite"/>
    </source>
</evidence>
<dbReference type="SMART" id="SM00066">
    <property type="entry name" value="GAL4"/>
    <property type="match status" value="1"/>
</dbReference>
<feature type="compositionally biased region" description="Low complexity" evidence="5">
    <location>
        <begin position="461"/>
        <end position="473"/>
    </location>
</feature>
<feature type="compositionally biased region" description="Polar residues" evidence="5">
    <location>
        <begin position="484"/>
        <end position="500"/>
    </location>
</feature>
<evidence type="ECO:0000259" key="6">
    <source>
        <dbReference type="PROSITE" id="PS50048"/>
    </source>
</evidence>
<protein>
    <submittedName>
        <fullName evidence="7">Fungal transcriptional regulatory protein</fullName>
    </submittedName>
</protein>
<dbReference type="CDD" id="cd00067">
    <property type="entry name" value="GAL4"/>
    <property type="match status" value="1"/>
</dbReference>
<keyword evidence="2" id="KW-0479">Metal-binding</keyword>
<evidence type="ECO:0000313" key="7">
    <source>
        <dbReference type="EMBL" id="OAA56832.1"/>
    </source>
</evidence>
<feature type="region of interest" description="Disordered" evidence="5">
    <location>
        <begin position="1"/>
        <end position="108"/>
    </location>
</feature>
<dbReference type="EMBL" id="AZHB01000021">
    <property type="protein sequence ID" value="OAA56832.1"/>
    <property type="molecule type" value="Genomic_DNA"/>
</dbReference>
<feature type="compositionally biased region" description="Polar residues" evidence="5">
    <location>
        <begin position="392"/>
        <end position="409"/>
    </location>
</feature>
<evidence type="ECO:0000256" key="3">
    <source>
        <dbReference type="ARBA" id="ARBA00023125"/>
    </source>
</evidence>
<evidence type="ECO:0000256" key="2">
    <source>
        <dbReference type="ARBA" id="ARBA00022723"/>
    </source>
</evidence>
<dbReference type="RefSeq" id="XP_018701863.1">
    <property type="nucleotide sequence ID" value="XM_018850951.1"/>
</dbReference>
<feature type="compositionally biased region" description="Polar residues" evidence="5">
    <location>
        <begin position="25"/>
        <end position="44"/>
    </location>
</feature>
<name>A0A167PMU6_CORFA</name>
<evidence type="ECO:0000313" key="8">
    <source>
        <dbReference type="Proteomes" id="UP000076744"/>
    </source>
</evidence>